<comment type="caution">
    <text evidence="3">The sequence shown here is derived from an EMBL/GenBank/DDBJ whole genome shotgun (WGS) entry which is preliminary data.</text>
</comment>
<feature type="region of interest" description="Disordered" evidence="1">
    <location>
        <begin position="151"/>
        <end position="170"/>
    </location>
</feature>
<organism evidence="3 4">
    <name type="scientific">Lysobacter capsici AZ78</name>
    <dbReference type="NCBI Taxonomy" id="1444315"/>
    <lineage>
        <taxon>Bacteria</taxon>
        <taxon>Pseudomonadati</taxon>
        <taxon>Pseudomonadota</taxon>
        <taxon>Gammaproteobacteria</taxon>
        <taxon>Lysobacterales</taxon>
        <taxon>Lysobacteraceae</taxon>
        <taxon>Lysobacter</taxon>
    </lineage>
</organism>
<dbReference type="RefSeq" id="WP_036112867.1">
    <property type="nucleotide sequence ID" value="NZ_JAJA02000001.1"/>
</dbReference>
<evidence type="ECO:0000313" key="3">
    <source>
        <dbReference type="EMBL" id="KWS06850.1"/>
    </source>
</evidence>
<feature type="chain" id="PRO_5007131923" evidence="2">
    <location>
        <begin position="25"/>
        <end position="201"/>
    </location>
</feature>
<name>A0A108UD24_9GAMM</name>
<gene>
    <name evidence="3" type="ORF">AZ78_4409</name>
</gene>
<keyword evidence="4" id="KW-1185">Reference proteome</keyword>
<reference evidence="3 4" key="1">
    <citation type="journal article" date="2014" name="Genome Announc.">
        <title>Draft Genome Sequence of Lysobacter capsici AZ78, a Bacterium Antagonistic to Plant-Pathogenic Oomycetes.</title>
        <authorList>
            <person name="Puopolo G."/>
            <person name="Sonego P."/>
            <person name="Engelen K."/>
            <person name="Pertot I."/>
        </authorList>
    </citation>
    <scope>NUCLEOTIDE SEQUENCE [LARGE SCALE GENOMIC DNA]</scope>
    <source>
        <strain evidence="3 4">AZ78</strain>
    </source>
</reference>
<evidence type="ECO:0000313" key="4">
    <source>
        <dbReference type="Proteomes" id="UP000023435"/>
    </source>
</evidence>
<dbReference type="Proteomes" id="UP000023435">
    <property type="component" value="Unassembled WGS sequence"/>
</dbReference>
<evidence type="ECO:0000256" key="1">
    <source>
        <dbReference type="SAM" id="MobiDB-lite"/>
    </source>
</evidence>
<dbReference type="OrthoDB" id="6025751at2"/>
<dbReference type="EMBL" id="JAJA02000001">
    <property type="protein sequence ID" value="KWS06850.1"/>
    <property type="molecule type" value="Genomic_DNA"/>
</dbReference>
<sequence>MPSIRPVVLVLLAALCLAPPTAPASVGQIAGPDLPMRRSAWLDQAMDSKTCPIVRMRPAAPQRGEGERERDAVLATVWRADDDDRSDLAAWPALFVSLSGRALTLRRSDGDFDVGARTVQGQRGADLEWAAPAEGVWALLRLQPPRRFVENGDGDWTALPPGQARGEDDDSTRTLWRGVLTMRIHDNMWMREVEVESLCGP</sequence>
<feature type="signal peptide" evidence="2">
    <location>
        <begin position="1"/>
        <end position="24"/>
    </location>
</feature>
<keyword evidence="2" id="KW-0732">Signal</keyword>
<protein>
    <submittedName>
        <fullName evidence="3">Uncharacterized protein</fullName>
    </submittedName>
</protein>
<evidence type="ECO:0000256" key="2">
    <source>
        <dbReference type="SAM" id="SignalP"/>
    </source>
</evidence>
<proteinExistence type="predicted"/>
<accession>A0A108UD24</accession>
<dbReference type="AlphaFoldDB" id="A0A108UD24"/>